<feature type="domain" description="HTH deoR-type" evidence="5">
    <location>
        <begin position="21"/>
        <end position="76"/>
    </location>
</feature>
<dbReference type="InterPro" id="IPR036388">
    <property type="entry name" value="WH-like_DNA-bd_sf"/>
</dbReference>
<dbReference type="RefSeq" id="WP_141387453.1">
    <property type="nucleotide sequence ID" value="NZ_BJNZ01000001.1"/>
</dbReference>
<evidence type="ECO:0000256" key="2">
    <source>
        <dbReference type="ARBA" id="ARBA00023125"/>
    </source>
</evidence>
<comment type="caution">
    <text evidence="6">The sequence shown here is derived from an EMBL/GenBank/DDBJ whole genome shotgun (WGS) entry which is preliminary data.</text>
</comment>
<dbReference type="AlphaFoldDB" id="A0A4Y4DTK0"/>
<name>A0A4Y4DTK0_CELCE</name>
<dbReference type="EMBL" id="BJNZ01000001">
    <property type="protein sequence ID" value="GED08286.1"/>
    <property type="molecule type" value="Genomic_DNA"/>
</dbReference>
<dbReference type="Pfam" id="PF00455">
    <property type="entry name" value="DeoRC"/>
    <property type="match status" value="1"/>
</dbReference>
<dbReference type="SMART" id="SM00420">
    <property type="entry name" value="HTH_DEOR"/>
    <property type="match status" value="1"/>
</dbReference>
<accession>A0A4Y4DTK0</accession>
<dbReference type="PANTHER" id="PTHR30363">
    <property type="entry name" value="HTH-TYPE TRANSCRIPTIONAL REGULATOR SRLR-RELATED"/>
    <property type="match status" value="1"/>
</dbReference>
<gene>
    <name evidence="6" type="ORF">CCE02nite_02850</name>
</gene>
<dbReference type="Gene3D" id="1.10.10.10">
    <property type="entry name" value="Winged helix-like DNA-binding domain superfamily/Winged helix DNA-binding domain"/>
    <property type="match status" value="1"/>
</dbReference>
<dbReference type="GO" id="GO:0003677">
    <property type="term" value="F:DNA binding"/>
    <property type="evidence" value="ECO:0007669"/>
    <property type="project" value="UniProtKB-KW"/>
</dbReference>
<dbReference type="SUPFAM" id="SSF100950">
    <property type="entry name" value="NagB/RpiA/CoA transferase-like"/>
    <property type="match status" value="1"/>
</dbReference>
<dbReference type="InterPro" id="IPR014036">
    <property type="entry name" value="DeoR-like_C"/>
</dbReference>
<dbReference type="InterPro" id="IPR050313">
    <property type="entry name" value="Carb_Metab_HTH_regulators"/>
</dbReference>
<organism evidence="6 7">
    <name type="scientific">Cellulosimicrobium cellulans</name>
    <name type="common">Arthrobacter luteus</name>
    <dbReference type="NCBI Taxonomy" id="1710"/>
    <lineage>
        <taxon>Bacteria</taxon>
        <taxon>Bacillati</taxon>
        <taxon>Actinomycetota</taxon>
        <taxon>Actinomycetes</taxon>
        <taxon>Micrococcales</taxon>
        <taxon>Promicromonosporaceae</taxon>
        <taxon>Cellulosimicrobium</taxon>
    </lineage>
</organism>
<keyword evidence="1" id="KW-0805">Transcription regulation</keyword>
<dbReference type="InterPro" id="IPR036390">
    <property type="entry name" value="WH_DNA-bd_sf"/>
</dbReference>
<protein>
    <submittedName>
        <fullName evidence="6">DeoR family transcriptional regulator</fullName>
    </submittedName>
</protein>
<dbReference type="SUPFAM" id="SSF46785">
    <property type="entry name" value="Winged helix' DNA-binding domain"/>
    <property type="match status" value="1"/>
</dbReference>
<evidence type="ECO:0000313" key="7">
    <source>
        <dbReference type="Proteomes" id="UP000316659"/>
    </source>
</evidence>
<dbReference type="InterPro" id="IPR037171">
    <property type="entry name" value="NagB/RpiA_transferase-like"/>
</dbReference>
<evidence type="ECO:0000259" key="5">
    <source>
        <dbReference type="PROSITE" id="PS51000"/>
    </source>
</evidence>
<dbReference type="PRINTS" id="PR00037">
    <property type="entry name" value="HTHLACR"/>
</dbReference>
<keyword evidence="2" id="KW-0238">DNA-binding</keyword>
<dbReference type="SMART" id="SM01134">
    <property type="entry name" value="DeoRC"/>
    <property type="match status" value="1"/>
</dbReference>
<feature type="region of interest" description="Disordered" evidence="4">
    <location>
        <begin position="73"/>
        <end position="92"/>
    </location>
</feature>
<keyword evidence="3" id="KW-0804">Transcription</keyword>
<dbReference type="PROSITE" id="PS00894">
    <property type="entry name" value="HTH_DEOR_1"/>
    <property type="match status" value="1"/>
</dbReference>
<dbReference type="Pfam" id="PF08220">
    <property type="entry name" value="HTH_DeoR"/>
    <property type="match status" value="1"/>
</dbReference>
<evidence type="ECO:0000256" key="4">
    <source>
        <dbReference type="SAM" id="MobiDB-lite"/>
    </source>
</evidence>
<dbReference type="GO" id="GO:0003700">
    <property type="term" value="F:DNA-binding transcription factor activity"/>
    <property type="evidence" value="ECO:0007669"/>
    <property type="project" value="InterPro"/>
</dbReference>
<sequence>MTTDRRAASVQAEPRGERLLGAVRRERIVVAVRARGVVTVADLVRDLGVSDMTVRRDLAVLADRGLLHRVHGGATSAGGRGPVHVPRTGVPRAGDDARAEVAVRLIEPGGVVALGPGTTTRLLAERIVADPRLRPLTVLTSSTAVARVVDRAGDGLLTAILSGGTRTASDALVGPLARRAFGELPSTLAFVDAYRISSDTGVADQSRDEADVSRSMVDNADRVVVLAGRSAWRPGGWHPVAALDEVDVLVTDDAVPARERERAGSAVGRLVLAPAGAARPARRGVHG</sequence>
<evidence type="ECO:0000256" key="1">
    <source>
        <dbReference type="ARBA" id="ARBA00023015"/>
    </source>
</evidence>
<dbReference type="PROSITE" id="PS51000">
    <property type="entry name" value="HTH_DEOR_2"/>
    <property type="match status" value="1"/>
</dbReference>
<reference evidence="6 7" key="1">
    <citation type="submission" date="2019-06" db="EMBL/GenBank/DDBJ databases">
        <title>Whole genome shotgun sequence of Cellulosimicrobium cellulans NBRC 15516.</title>
        <authorList>
            <person name="Hosoyama A."/>
            <person name="Uohara A."/>
            <person name="Ohji S."/>
            <person name="Ichikawa N."/>
        </authorList>
    </citation>
    <scope>NUCLEOTIDE SEQUENCE [LARGE SCALE GENOMIC DNA]</scope>
    <source>
        <strain evidence="6 7">NBRC 15516</strain>
    </source>
</reference>
<dbReference type="InterPro" id="IPR018356">
    <property type="entry name" value="Tscrpt_reg_HTH_DeoR_CS"/>
</dbReference>
<dbReference type="PANTHER" id="PTHR30363:SF44">
    <property type="entry name" value="AGA OPERON TRANSCRIPTIONAL REPRESSOR-RELATED"/>
    <property type="match status" value="1"/>
</dbReference>
<dbReference type="InterPro" id="IPR001034">
    <property type="entry name" value="DeoR_HTH"/>
</dbReference>
<dbReference type="Proteomes" id="UP000316659">
    <property type="component" value="Unassembled WGS sequence"/>
</dbReference>
<evidence type="ECO:0000256" key="3">
    <source>
        <dbReference type="ARBA" id="ARBA00023163"/>
    </source>
</evidence>
<proteinExistence type="predicted"/>
<evidence type="ECO:0000313" key="6">
    <source>
        <dbReference type="EMBL" id="GED08286.1"/>
    </source>
</evidence>